<dbReference type="Proteomes" id="UP000606786">
    <property type="component" value="Unassembled WGS sequence"/>
</dbReference>
<evidence type="ECO:0000313" key="3">
    <source>
        <dbReference type="Proteomes" id="UP000606786"/>
    </source>
</evidence>
<dbReference type="EMBL" id="CAJHJT010000001">
    <property type="protein sequence ID" value="CAD6993121.1"/>
    <property type="molecule type" value="Genomic_DNA"/>
</dbReference>
<comment type="caution">
    <text evidence="2">The sequence shown here is derived from an EMBL/GenBank/DDBJ whole genome shotgun (WGS) entry which is preliminary data.</text>
</comment>
<organism evidence="2 3">
    <name type="scientific">Ceratitis capitata</name>
    <name type="common">Mediterranean fruit fly</name>
    <name type="synonym">Tephritis capitata</name>
    <dbReference type="NCBI Taxonomy" id="7213"/>
    <lineage>
        <taxon>Eukaryota</taxon>
        <taxon>Metazoa</taxon>
        <taxon>Ecdysozoa</taxon>
        <taxon>Arthropoda</taxon>
        <taxon>Hexapoda</taxon>
        <taxon>Insecta</taxon>
        <taxon>Pterygota</taxon>
        <taxon>Neoptera</taxon>
        <taxon>Endopterygota</taxon>
        <taxon>Diptera</taxon>
        <taxon>Brachycera</taxon>
        <taxon>Muscomorpha</taxon>
        <taxon>Tephritoidea</taxon>
        <taxon>Tephritidae</taxon>
        <taxon>Ceratitis</taxon>
        <taxon>Ceratitis</taxon>
    </lineage>
</organism>
<dbReference type="AlphaFoldDB" id="A0A811U3A9"/>
<evidence type="ECO:0000256" key="1">
    <source>
        <dbReference type="SAM" id="MobiDB-lite"/>
    </source>
</evidence>
<name>A0A811U3A9_CERCA</name>
<feature type="region of interest" description="Disordered" evidence="1">
    <location>
        <begin position="1"/>
        <end position="39"/>
    </location>
</feature>
<gene>
    <name evidence="2" type="ORF">CCAP1982_LOCUS1946</name>
</gene>
<reference evidence="2" key="1">
    <citation type="submission" date="2020-11" db="EMBL/GenBank/DDBJ databases">
        <authorList>
            <person name="Whitehead M."/>
        </authorList>
    </citation>
    <scope>NUCLEOTIDE SEQUENCE</scope>
    <source>
        <strain evidence="2">EGII</strain>
    </source>
</reference>
<evidence type="ECO:0000313" key="2">
    <source>
        <dbReference type="EMBL" id="CAD6993121.1"/>
    </source>
</evidence>
<accession>A0A811U3A9</accession>
<keyword evidence="3" id="KW-1185">Reference proteome</keyword>
<protein>
    <submittedName>
        <fullName evidence="2">(Mediterranean fruit fly) hypothetical protein</fullName>
    </submittedName>
</protein>
<sequence>MASQGNARQPSTTQSAFTEHQQDLSSKTYSSPNNTWPQQRPSLRWFATISSYNIMRHALCCTIFEV</sequence>
<proteinExistence type="predicted"/>